<dbReference type="GeneID" id="94841893"/>
<feature type="domain" description="Sulfatase N-terminal" evidence="2">
    <location>
        <begin position="403"/>
        <end position="686"/>
    </location>
</feature>
<dbReference type="Proteomes" id="UP000179807">
    <property type="component" value="Unassembled WGS sequence"/>
</dbReference>
<feature type="transmembrane region" description="Helical" evidence="1">
    <location>
        <begin position="7"/>
        <end position="28"/>
    </location>
</feature>
<dbReference type="InterPro" id="IPR052701">
    <property type="entry name" value="GAG_Ulvan_Degrading_Sulfatases"/>
</dbReference>
<dbReference type="Gene3D" id="3.40.720.10">
    <property type="entry name" value="Alkaline Phosphatase, subunit A"/>
    <property type="match status" value="1"/>
</dbReference>
<feature type="transmembrane region" description="Helical" evidence="1">
    <location>
        <begin position="155"/>
        <end position="176"/>
    </location>
</feature>
<dbReference type="InterPro" id="IPR000917">
    <property type="entry name" value="Sulfatase_N"/>
</dbReference>
<keyword evidence="1" id="KW-0812">Transmembrane</keyword>
<proteinExistence type="predicted"/>
<comment type="caution">
    <text evidence="3">The sequence shown here is derived from an EMBL/GenBank/DDBJ whole genome shotgun (WGS) entry which is preliminary data.</text>
</comment>
<dbReference type="SUPFAM" id="SSF53649">
    <property type="entry name" value="Alkaline phosphatase-like"/>
    <property type="match status" value="1"/>
</dbReference>
<name>A0A1J4JU62_9EUKA</name>
<dbReference type="Pfam" id="PF00884">
    <property type="entry name" value="Sulfatase"/>
    <property type="match status" value="1"/>
</dbReference>
<evidence type="ECO:0000256" key="1">
    <source>
        <dbReference type="SAM" id="Phobius"/>
    </source>
</evidence>
<keyword evidence="1" id="KW-0472">Membrane</keyword>
<dbReference type="AlphaFoldDB" id="A0A1J4JU62"/>
<keyword evidence="4" id="KW-1185">Reference proteome</keyword>
<dbReference type="OrthoDB" id="96314at2759"/>
<dbReference type="PANTHER" id="PTHR43751">
    <property type="entry name" value="SULFATASE"/>
    <property type="match status" value="1"/>
</dbReference>
<sequence>MRLLPGPYLMSIMVYIPMALLILCKFAFNTTSKLTILGERWRVLPELFIQACDVAFFACIHFWIHKLFEKKLKIPTLPLNIFFYALYFLFFGFSVYDFENTRHNMQSIMYSTLKAYIASVGGNKFTAPLHMVSGEPGQSDSFMNIVYTTILDAPLFWGIFIIFMFAYFIFCIILLFKFKEVFFAACKSKIKDYMYESDENDDSNDSYGSNESKNMKYGCYNFKKRSAYMWVPANEYNNFLFNIYHCLGIFYLIFTICYLLIPMRAKLANMTLFPYSFNLVVSMTHFEKELYSSVKPKMKEIIRSYLPKGRYWIDNRNDPIYPMVHGDIKAFCSYNSQDPRCTNVINQTSLPQINNIKPPNIAFLVYESMNPLSYLINDSFIDEHIELSPQDSKYYLTDTPYYSSTVMPHLAEYAKEGITFSGMSSFGLPTFSGWHALFTGLVPSQTYMNVIDAFQAHVDDTPSYFRNDGYRTLVVSATKFGFDGTSSWAFRKSAEEEAKTKLHCIDGFGDMLNDPIQQELMKNRKPELRHCTKKEIMREAKNSLSFPRWFDYIGNYFPDESQANILNISRKTLKKCMWQSDRITSSQYQLHWNQQKEFLKRTGQDNKPIFGILNNIEPHIPYHGYDQEDQYEQIDKSIHRMSDEHKKERFIRVNKYTDKHFIHDTIEFFKKEDPNTIVVITGDHGTRDIPIRSKNSPVTNKAVFSGDCVYNPSGVDSFFVTSGTLLYLGDDENVKETLGLKTLKGKTLKVATDHNDLTYTLMDVITKIRGKAIPPTNKLGRNLVEFTQDVQKIINENTSSSSTKVIKYIDDMQWQSVSFLSHQMEYRKGAEFLRTHPASYRGAHYYNVASFPTCMKKINEPDKKLGGNKAKRMFYDMFDFQNINNYLLYHNCIYNYQFRDTKCREKGQCHLPKKLPDINIDDRGFYIAIVGFPLICSIIITIISYIIICFNKIEKIHTPKSNDDEFYQEITEEMKEAAYDI</sequence>
<dbReference type="InterPro" id="IPR017850">
    <property type="entry name" value="Alkaline_phosphatase_core_sf"/>
</dbReference>
<reference evidence="3" key="1">
    <citation type="submission" date="2016-10" db="EMBL/GenBank/DDBJ databases">
        <authorList>
            <person name="Benchimol M."/>
            <person name="Almeida L.G."/>
            <person name="Vasconcelos A.T."/>
            <person name="Perreira-Neves A."/>
            <person name="Rosa I.A."/>
            <person name="Tasca T."/>
            <person name="Bogo M.R."/>
            <person name="de Souza W."/>
        </authorList>
    </citation>
    <scope>NUCLEOTIDE SEQUENCE [LARGE SCALE GENOMIC DNA]</scope>
    <source>
        <strain evidence="3">K</strain>
    </source>
</reference>
<organism evidence="3 4">
    <name type="scientific">Tritrichomonas foetus</name>
    <dbReference type="NCBI Taxonomy" id="1144522"/>
    <lineage>
        <taxon>Eukaryota</taxon>
        <taxon>Metamonada</taxon>
        <taxon>Parabasalia</taxon>
        <taxon>Tritrichomonadida</taxon>
        <taxon>Tritrichomonadidae</taxon>
        <taxon>Tritrichomonas</taxon>
    </lineage>
</organism>
<dbReference type="VEuPathDB" id="TrichDB:TRFO_30171"/>
<gene>
    <name evidence="3" type="ORF">TRFO_30171</name>
</gene>
<evidence type="ECO:0000313" key="3">
    <source>
        <dbReference type="EMBL" id="OHT02673.1"/>
    </source>
</evidence>
<evidence type="ECO:0000259" key="2">
    <source>
        <dbReference type="Pfam" id="PF00884"/>
    </source>
</evidence>
<feature type="transmembrane region" description="Helical" evidence="1">
    <location>
        <begin position="48"/>
        <end position="65"/>
    </location>
</feature>
<dbReference type="EMBL" id="MLAK01000858">
    <property type="protein sequence ID" value="OHT02673.1"/>
    <property type="molecule type" value="Genomic_DNA"/>
</dbReference>
<keyword evidence="1" id="KW-1133">Transmembrane helix</keyword>
<dbReference type="RefSeq" id="XP_068355809.1">
    <property type="nucleotide sequence ID" value="XM_068507189.1"/>
</dbReference>
<feature type="transmembrane region" description="Helical" evidence="1">
    <location>
        <begin position="925"/>
        <end position="950"/>
    </location>
</feature>
<evidence type="ECO:0000313" key="4">
    <source>
        <dbReference type="Proteomes" id="UP000179807"/>
    </source>
</evidence>
<feature type="transmembrane region" description="Helical" evidence="1">
    <location>
        <begin position="239"/>
        <end position="261"/>
    </location>
</feature>
<feature type="transmembrane region" description="Helical" evidence="1">
    <location>
        <begin position="77"/>
        <end position="96"/>
    </location>
</feature>
<accession>A0A1J4JU62</accession>
<dbReference type="PANTHER" id="PTHR43751:SF3">
    <property type="entry name" value="SULFATASE N-TERMINAL DOMAIN-CONTAINING PROTEIN"/>
    <property type="match status" value="1"/>
</dbReference>
<protein>
    <recommendedName>
        <fullName evidence="2">Sulfatase N-terminal domain-containing protein</fullName>
    </recommendedName>
</protein>